<dbReference type="RefSeq" id="XP_033596548.1">
    <property type="nucleotide sequence ID" value="XM_033742100.1"/>
</dbReference>
<dbReference type="GO" id="GO:0051213">
    <property type="term" value="F:dioxygenase activity"/>
    <property type="evidence" value="ECO:0007669"/>
    <property type="project" value="UniProtKB-KW"/>
</dbReference>
<reference evidence="8" key="1">
    <citation type="journal article" date="2020" name="Stud. Mycol.">
        <title>101 Dothideomycetes genomes: a test case for predicting lifestyles and emergence of pathogens.</title>
        <authorList>
            <person name="Haridas S."/>
            <person name="Albert R."/>
            <person name="Binder M."/>
            <person name="Bloem J."/>
            <person name="Labutti K."/>
            <person name="Salamov A."/>
            <person name="Andreopoulos B."/>
            <person name="Baker S."/>
            <person name="Barry K."/>
            <person name="Bills G."/>
            <person name="Bluhm B."/>
            <person name="Cannon C."/>
            <person name="Castanera R."/>
            <person name="Culley D."/>
            <person name="Daum C."/>
            <person name="Ezra D."/>
            <person name="Gonzalez J."/>
            <person name="Henrissat B."/>
            <person name="Kuo A."/>
            <person name="Liang C."/>
            <person name="Lipzen A."/>
            <person name="Lutzoni F."/>
            <person name="Magnuson J."/>
            <person name="Mondo S."/>
            <person name="Nolan M."/>
            <person name="Ohm R."/>
            <person name="Pangilinan J."/>
            <person name="Park H.-J."/>
            <person name="Ramirez L."/>
            <person name="Alfaro M."/>
            <person name="Sun H."/>
            <person name="Tritt A."/>
            <person name="Yoshinaga Y."/>
            <person name="Zwiers L.-H."/>
            <person name="Turgeon B."/>
            <person name="Goodwin S."/>
            <person name="Spatafora J."/>
            <person name="Crous P."/>
            <person name="Grigoriev I."/>
        </authorList>
    </citation>
    <scope>NUCLEOTIDE SEQUENCE</scope>
    <source>
        <strain evidence="8">CBS 121739</strain>
    </source>
</reference>
<evidence type="ECO:0000256" key="6">
    <source>
        <dbReference type="ARBA" id="ARBA00023004"/>
    </source>
</evidence>
<dbReference type="PANTHER" id="PTHR10696:SF25">
    <property type="entry name" value="OXIDOREDUCTASE AIM17-RELATED"/>
    <property type="match status" value="1"/>
</dbReference>
<dbReference type="GeneID" id="54483154"/>
<dbReference type="PANTHER" id="PTHR10696">
    <property type="entry name" value="GAMMA-BUTYROBETAINE HYDROXYLASE-RELATED"/>
    <property type="match status" value="1"/>
</dbReference>
<keyword evidence="9" id="KW-1185">Reference proteome</keyword>
<evidence type="ECO:0000256" key="3">
    <source>
        <dbReference type="ARBA" id="ARBA00022723"/>
    </source>
</evidence>
<keyword evidence="6" id="KW-0408">Iron</keyword>
<keyword evidence="5" id="KW-0560">Oxidoreductase</keyword>
<evidence type="ECO:0000256" key="1">
    <source>
        <dbReference type="ARBA" id="ARBA00001954"/>
    </source>
</evidence>
<evidence type="ECO:0000313" key="8">
    <source>
        <dbReference type="EMBL" id="KAF2754097.1"/>
    </source>
</evidence>
<organism evidence="8 9">
    <name type="scientific">Pseudovirgaria hyperparasitica</name>
    <dbReference type="NCBI Taxonomy" id="470096"/>
    <lineage>
        <taxon>Eukaryota</taxon>
        <taxon>Fungi</taxon>
        <taxon>Dikarya</taxon>
        <taxon>Ascomycota</taxon>
        <taxon>Pezizomycotina</taxon>
        <taxon>Dothideomycetes</taxon>
        <taxon>Dothideomycetes incertae sedis</taxon>
        <taxon>Acrospermales</taxon>
        <taxon>Acrospermaceae</taxon>
        <taxon>Pseudovirgaria</taxon>
    </lineage>
</organism>
<dbReference type="InterPro" id="IPR038492">
    <property type="entry name" value="GBBH-like_N_sf"/>
</dbReference>
<keyword evidence="4" id="KW-0223">Dioxygenase</keyword>
<dbReference type="InterPro" id="IPR042098">
    <property type="entry name" value="TauD-like_sf"/>
</dbReference>
<proteinExistence type="inferred from homology"/>
<dbReference type="Gene3D" id="3.30.2020.30">
    <property type="match status" value="1"/>
</dbReference>
<dbReference type="OrthoDB" id="406634at2759"/>
<dbReference type="AlphaFoldDB" id="A0A6A6VXU9"/>
<sequence length="411" mass="47891">MSKESFTLNDRIHLRDSCICPKCIHPSTRQKEFQTCDIPQDIQIRDLHVSPRGITIKWAPEVPGYSEDHETELSQAFLQEVAGVKAQLDDGAYVDRQTTWDRETITKNNLWLDYNDYIEEDEILYEAIKHVHKYGLLFLRSVPDDETAVERIVGRMGRLHDTFYGRTWDVKSIPNSKNVAYTQQFLGLHMDLLYTTNPPHLQFLHSLRARAPGGNSLFSDSYRAAETMYLHHRKLFHVLCNFPVQYHYHNDSQHYYYTRYTFERRPFPLLPPSLDPASGEEGGTTANISKVNWSPPFQAPFSMASDYAPAQPQGSRPTLAEYLEAAKKFNELITAEENLFEYRLQEGDCVVFDNRRTLHARREFDASKGERWLKGAYLSDDAFYSRYRVLEEMFDGQWVEDGRVRHPVETL</sequence>
<name>A0A6A6VXU9_9PEZI</name>
<accession>A0A6A6VXU9</accession>
<dbReference type="Pfam" id="PF02668">
    <property type="entry name" value="TauD"/>
    <property type="match status" value="1"/>
</dbReference>
<evidence type="ECO:0000259" key="7">
    <source>
        <dbReference type="Pfam" id="PF02668"/>
    </source>
</evidence>
<dbReference type="GO" id="GO:0046872">
    <property type="term" value="F:metal ion binding"/>
    <property type="evidence" value="ECO:0007669"/>
    <property type="project" value="UniProtKB-KW"/>
</dbReference>
<dbReference type="Proteomes" id="UP000799437">
    <property type="component" value="Unassembled WGS sequence"/>
</dbReference>
<dbReference type="SUPFAM" id="SSF51197">
    <property type="entry name" value="Clavaminate synthase-like"/>
    <property type="match status" value="1"/>
</dbReference>
<dbReference type="GO" id="GO:0005739">
    <property type="term" value="C:mitochondrion"/>
    <property type="evidence" value="ECO:0007669"/>
    <property type="project" value="TreeGrafter"/>
</dbReference>
<dbReference type="InterPro" id="IPR050411">
    <property type="entry name" value="AlphaKG_dependent_hydroxylases"/>
</dbReference>
<evidence type="ECO:0000256" key="5">
    <source>
        <dbReference type="ARBA" id="ARBA00023002"/>
    </source>
</evidence>
<dbReference type="Gene3D" id="3.60.130.10">
    <property type="entry name" value="Clavaminate synthase-like"/>
    <property type="match status" value="1"/>
</dbReference>
<dbReference type="EMBL" id="ML996581">
    <property type="protein sequence ID" value="KAF2754097.1"/>
    <property type="molecule type" value="Genomic_DNA"/>
</dbReference>
<evidence type="ECO:0000313" key="9">
    <source>
        <dbReference type="Proteomes" id="UP000799437"/>
    </source>
</evidence>
<keyword evidence="3" id="KW-0479">Metal-binding</keyword>
<comment type="cofactor">
    <cofactor evidence="1">
        <name>Fe(2+)</name>
        <dbReference type="ChEBI" id="CHEBI:29033"/>
    </cofactor>
</comment>
<feature type="domain" description="TauD/TfdA-like" evidence="7">
    <location>
        <begin position="112"/>
        <end position="377"/>
    </location>
</feature>
<dbReference type="InterPro" id="IPR003819">
    <property type="entry name" value="TauD/TfdA-like"/>
</dbReference>
<protein>
    <submittedName>
        <fullName evidence="8">Clavaminate synthase-like protein</fullName>
    </submittedName>
</protein>
<gene>
    <name evidence="8" type="ORF">EJ05DRAFT_443922</name>
</gene>
<evidence type="ECO:0000256" key="4">
    <source>
        <dbReference type="ARBA" id="ARBA00022964"/>
    </source>
</evidence>
<comment type="similarity">
    <text evidence="2">Belongs to the gamma-BBH/TMLD family.</text>
</comment>
<dbReference type="GO" id="GO:0045329">
    <property type="term" value="P:carnitine biosynthetic process"/>
    <property type="evidence" value="ECO:0007669"/>
    <property type="project" value="TreeGrafter"/>
</dbReference>
<evidence type="ECO:0000256" key="2">
    <source>
        <dbReference type="ARBA" id="ARBA00008654"/>
    </source>
</evidence>